<dbReference type="FunFam" id="3.30.40.10:FF:000136">
    <property type="entry name" value="E3 ubiquitin-protein ligase Topors"/>
    <property type="match status" value="1"/>
</dbReference>
<feature type="region of interest" description="Disordered" evidence="15">
    <location>
        <begin position="1"/>
        <end position="30"/>
    </location>
</feature>
<proteinExistence type="predicted"/>
<feature type="region of interest" description="Disordered" evidence="15">
    <location>
        <begin position="302"/>
        <end position="350"/>
    </location>
</feature>
<comment type="catalytic activity">
    <reaction evidence="1">
        <text>S-ubiquitinyl-[E2 ubiquitin-conjugating enzyme]-L-cysteine + [acceptor protein]-L-lysine = [E2 ubiquitin-conjugating enzyme]-L-cysteine + N(6)-ubiquitinyl-[acceptor protein]-L-lysine.</text>
        <dbReference type="EC" id="2.3.2.27"/>
    </reaction>
</comment>
<keyword evidence="18" id="KW-1185">Reference proteome</keyword>
<evidence type="ECO:0000256" key="9">
    <source>
        <dbReference type="ARBA" id="ARBA00076856"/>
    </source>
</evidence>
<evidence type="ECO:0000256" key="15">
    <source>
        <dbReference type="SAM" id="MobiDB-lite"/>
    </source>
</evidence>
<feature type="compositionally biased region" description="Acidic residues" evidence="15">
    <location>
        <begin position="431"/>
        <end position="447"/>
    </location>
</feature>
<reference evidence="17 18" key="1">
    <citation type="journal article" date="2024" name="Proc. Natl. Acad. Sci. U.S.A.">
        <title>The genetic regulatory architecture and epigenomic basis for age-related changes in rattlesnake venom.</title>
        <authorList>
            <person name="Hogan M.P."/>
            <person name="Holding M.L."/>
            <person name="Nystrom G.S."/>
            <person name="Colston T.J."/>
            <person name="Bartlett D.A."/>
            <person name="Mason A.J."/>
            <person name="Ellsworth S.A."/>
            <person name="Rautsaw R.M."/>
            <person name="Lawrence K.C."/>
            <person name="Strickland J.L."/>
            <person name="He B."/>
            <person name="Fraser P."/>
            <person name="Margres M.J."/>
            <person name="Gilbert D.M."/>
            <person name="Gibbs H.L."/>
            <person name="Parkinson C.L."/>
            <person name="Rokyta D.R."/>
        </authorList>
    </citation>
    <scope>NUCLEOTIDE SEQUENCE [LARGE SCALE GENOMIC DNA]</scope>
    <source>
        <strain evidence="17">DRR0105</strain>
    </source>
</reference>
<dbReference type="InterPro" id="IPR018957">
    <property type="entry name" value="Znf_C3HC4_RING-type"/>
</dbReference>
<dbReference type="GO" id="GO:0006513">
    <property type="term" value="P:protein monoubiquitination"/>
    <property type="evidence" value="ECO:0007669"/>
    <property type="project" value="TreeGrafter"/>
</dbReference>
<name>A0AAW1C1G0_CROAD</name>
<evidence type="ECO:0000256" key="3">
    <source>
        <dbReference type="ARBA" id="ARBA00022679"/>
    </source>
</evidence>
<sequence>MASSNEEFHSDSSFLSLTGTGNENTTVPTDGPSDSRCPICLERIRNVALLNPCFHRFCFACILEWSDRKAECPLCKQCFHSFFHTIRSDTDFEEYIVPFENASYNMCGERSATNQRPEALPDNGILYGGSSGLQSQDGIRTLDELMRQLGIRRSSHPGGITLAQIREQATLKFRRTLYQLGVRVRNVQTGGFYRDISADFFHRNPVRLNRLVPWLKRELRVLCGTHASLVNNIQHIILNNITVYDLESQAFADVIQPHLLHYTNHFLHEFINFARSPFNIKVYDWRASYDVPFPMHDDGFQTHSSFTTSSSEDEEEEGETEDSDENDMEDGESMASDEEETWDDEVQESTSSSLEHILDDFFLPFGSSDGELVRNEDNMDAFFQADGHLSTHNGHCPSHKCVLNQLEERTPILGKFIPGCKERAETNIAEEQGDEDDDEEEEEEEEELAHKQGSLSIDFVDGLSNGPGTAIPNVGQLVSSNPTSNTLQLPSQEQEENGMGQTSLQQQDLVSTKVIHHKGEEMIVIKMLQPQTEDILVIEHIEVKTREMDDSGQLLWQDEKMTKTTELPCSTETPPSGSAIKWEPGCFTCIKRP</sequence>
<evidence type="ECO:0000256" key="10">
    <source>
        <dbReference type="ARBA" id="ARBA00076940"/>
    </source>
</evidence>
<keyword evidence="7" id="KW-0862">Zinc</keyword>
<dbReference type="GO" id="GO:0000209">
    <property type="term" value="P:protein polyubiquitination"/>
    <property type="evidence" value="ECO:0007669"/>
    <property type="project" value="TreeGrafter"/>
</dbReference>
<evidence type="ECO:0000256" key="1">
    <source>
        <dbReference type="ARBA" id="ARBA00000900"/>
    </source>
</evidence>
<feature type="compositionally biased region" description="Acidic residues" evidence="15">
    <location>
        <begin position="311"/>
        <end position="347"/>
    </location>
</feature>
<evidence type="ECO:0000256" key="2">
    <source>
        <dbReference type="ARBA" id="ARBA00012483"/>
    </source>
</evidence>
<protein>
    <recommendedName>
        <fullName evidence="8">E3 ubiquitin-protein ligase Topors</fullName>
        <ecNumber evidence="2">2.3.2.27</ecNumber>
    </recommendedName>
    <alternativeName>
        <fullName evidence="9">RING-type E3 ubiquitin transferase Topors</fullName>
    </alternativeName>
    <alternativeName>
        <fullName evidence="11">SUMO1-protein E3 ligase Topors</fullName>
    </alternativeName>
    <alternativeName>
        <fullName evidence="10">Topoisomerase I-binding RING finger protein</fullName>
    </alternativeName>
    <alternativeName>
        <fullName evidence="12">Topoisomerase I-binding arginine/serine-rich protein</fullName>
    </alternativeName>
    <alternativeName>
        <fullName evidence="13">Tumor suppressor p53-binding protein 3</fullName>
    </alternativeName>
</protein>
<organism evidence="17 18">
    <name type="scientific">Crotalus adamanteus</name>
    <name type="common">Eastern diamondback rattlesnake</name>
    <dbReference type="NCBI Taxonomy" id="8729"/>
    <lineage>
        <taxon>Eukaryota</taxon>
        <taxon>Metazoa</taxon>
        <taxon>Chordata</taxon>
        <taxon>Craniata</taxon>
        <taxon>Vertebrata</taxon>
        <taxon>Euteleostomi</taxon>
        <taxon>Lepidosauria</taxon>
        <taxon>Squamata</taxon>
        <taxon>Bifurcata</taxon>
        <taxon>Unidentata</taxon>
        <taxon>Episquamata</taxon>
        <taxon>Toxicofera</taxon>
        <taxon>Serpentes</taxon>
        <taxon>Colubroidea</taxon>
        <taxon>Viperidae</taxon>
        <taxon>Crotalinae</taxon>
        <taxon>Crotalus</taxon>
    </lineage>
</organism>
<dbReference type="InterPro" id="IPR013083">
    <property type="entry name" value="Znf_RING/FYVE/PHD"/>
</dbReference>
<evidence type="ECO:0000313" key="18">
    <source>
        <dbReference type="Proteomes" id="UP001474421"/>
    </source>
</evidence>
<accession>A0AAW1C1G0</accession>
<evidence type="ECO:0000256" key="4">
    <source>
        <dbReference type="ARBA" id="ARBA00022723"/>
    </source>
</evidence>
<evidence type="ECO:0000256" key="8">
    <source>
        <dbReference type="ARBA" id="ARBA00071236"/>
    </source>
</evidence>
<dbReference type="GO" id="GO:0061630">
    <property type="term" value="F:ubiquitin protein ligase activity"/>
    <property type="evidence" value="ECO:0007669"/>
    <property type="project" value="UniProtKB-EC"/>
</dbReference>
<feature type="compositionally biased region" description="Basic and acidic residues" evidence="15">
    <location>
        <begin position="1"/>
        <end position="10"/>
    </location>
</feature>
<feature type="region of interest" description="Disordered" evidence="15">
    <location>
        <begin position="428"/>
        <end position="505"/>
    </location>
</feature>
<keyword evidence="6" id="KW-0833">Ubl conjugation pathway</keyword>
<evidence type="ECO:0000259" key="16">
    <source>
        <dbReference type="PROSITE" id="PS50089"/>
    </source>
</evidence>
<evidence type="ECO:0000256" key="11">
    <source>
        <dbReference type="ARBA" id="ARBA00079040"/>
    </source>
</evidence>
<dbReference type="AlphaFoldDB" id="A0AAW1C1G0"/>
<feature type="domain" description="RING-type" evidence="16">
    <location>
        <begin position="37"/>
        <end position="76"/>
    </location>
</feature>
<dbReference type="InterPro" id="IPR017907">
    <property type="entry name" value="Znf_RING_CS"/>
</dbReference>
<dbReference type="Proteomes" id="UP001474421">
    <property type="component" value="Unassembled WGS sequence"/>
</dbReference>
<dbReference type="SUPFAM" id="SSF57850">
    <property type="entry name" value="RING/U-box"/>
    <property type="match status" value="1"/>
</dbReference>
<dbReference type="Gene3D" id="3.30.40.10">
    <property type="entry name" value="Zinc/RING finger domain, C3HC4 (zinc finger)"/>
    <property type="match status" value="1"/>
</dbReference>
<gene>
    <name evidence="17" type="ORF">NXF25_006829</name>
</gene>
<dbReference type="EC" id="2.3.2.27" evidence="2"/>
<evidence type="ECO:0000256" key="7">
    <source>
        <dbReference type="ARBA" id="ARBA00022833"/>
    </source>
</evidence>
<evidence type="ECO:0000256" key="6">
    <source>
        <dbReference type="ARBA" id="ARBA00022786"/>
    </source>
</evidence>
<dbReference type="SMART" id="SM00184">
    <property type="entry name" value="RING"/>
    <property type="match status" value="1"/>
</dbReference>
<dbReference type="Pfam" id="PF00097">
    <property type="entry name" value="zf-C3HC4"/>
    <property type="match status" value="1"/>
</dbReference>
<dbReference type="InterPro" id="IPR058746">
    <property type="entry name" value="Znf_RING-type_Topors"/>
</dbReference>
<dbReference type="PANTHER" id="PTHR46077:SF3">
    <property type="entry name" value="TOPOISOMERASE I BINDING, ARGININE_SERINE-RICH LIKE"/>
    <property type="match status" value="1"/>
</dbReference>
<dbReference type="PROSITE" id="PS50089">
    <property type="entry name" value="ZF_RING_2"/>
    <property type="match status" value="1"/>
</dbReference>
<keyword evidence="4" id="KW-0479">Metal-binding</keyword>
<evidence type="ECO:0000256" key="5">
    <source>
        <dbReference type="ARBA" id="ARBA00022771"/>
    </source>
</evidence>
<feature type="compositionally biased region" description="Polar residues" evidence="15">
    <location>
        <begin position="476"/>
        <end position="492"/>
    </location>
</feature>
<dbReference type="EMBL" id="JAOTOJ010000002">
    <property type="protein sequence ID" value="KAK9408055.1"/>
    <property type="molecule type" value="Genomic_DNA"/>
</dbReference>
<evidence type="ECO:0000313" key="17">
    <source>
        <dbReference type="EMBL" id="KAK9408055.1"/>
    </source>
</evidence>
<evidence type="ECO:0000256" key="13">
    <source>
        <dbReference type="ARBA" id="ARBA00082108"/>
    </source>
</evidence>
<keyword evidence="3" id="KW-0808">Transferase</keyword>
<dbReference type="GO" id="GO:0032391">
    <property type="term" value="C:photoreceptor connecting cilium"/>
    <property type="evidence" value="ECO:0007669"/>
    <property type="project" value="UniProtKB-ARBA"/>
</dbReference>
<dbReference type="InterPro" id="IPR058745">
    <property type="entry name" value="PWI_Topors"/>
</dbReference>
<comment type="caution">
    <text evidence="17">The sequence shown here is derived from an EMBL/GenBank/DDBJ whole genome shotgun (WGS) entry which is preliminary data.</text>
</comment>
<evidence type="ECO:0000256" key="14">
    <source>
        <dbReference type="PROSITE-ProRule" id="PRU00175"/>
    </source>
</evidence>
<dbReference type="PANTHER" id="PTHR46077">
    <property type="entry name" value="E3 UBIQUITIN-PROTEIN LIGASE TOPORS"/>
    <property type="match status" value="1"/>
</dbReference>
<dbReference type="PROSITE" id="PS00518">
    <property type="entry name" value="ZF_RING_1"/>
    <property type="match status" value="1"/>
</dbReference>
<dbReference type="GO" id="GO:0008630">
    <property type="term" value="P:intrinsic apoptotic signaling pathway in response to DNA damage"/>
    <property type="evidence" value="ECO:0007669"/>
    <property type="project" value="UniProtKB-ARBA"/>
</dbReference>
<dbReference type="GO" id="GO:0008270">
    <property type="term" value="F:zinc ion binding"/>
    <property type="evidence" value="ECO:0007669"/>
    <property type="project" value="UniProtKB-KW"/>
</dbReference>
<feature type="compositionally biased region" description="Polar residues" evidence="15">
    <location>
        <begin position="11"/>
        <end position="28"/>
    </location>
</feature>
<keyword evidence="5 14" id="KW-0863">Zinc-finger</keyword>
<dbReference type="Pfam" id="PF26084">
    <property type="entry name" value="PWI_Topors"/>
    <property type="match status" value="1"/>
</dbReference>
<dbReference type="CDD" id="cd16574">
    <property type="entry name" value="RING-HC_Topors"/>
    <property type="match status" value="1"/>
</dbReference>
<evidence type="ECO:0000256" key="12">
    <source>
        <dbReference type="ARBA" id="ARBA00079184"/>
    </source>
</evidence>
<dbReference type="InterPro" id="IPR001841">
    <property type="entry name" value="Znf_RING"/>
</dbReference>